<feature type="domain" description="Peptidase S33 tripeptidyl aminopeptidase-like C-terminal" evidence="5">
    <location>
        <begin position="437"/>
        <end position="528"/>
    </location>
</feature>
<keyword evidence="6" id="KW-0645">Protease</keyword>
<accession>A0A0F7SMT6</accession>
<evidence type="ECO:0000256" key="3">
    <source>
        <dbReference type="SAM" id="SignalP"/>
    </source>
</evidence>
<evidence type="ECO:0000259" key="4">
    <source>
        <dbReference type="Pfam" id="PF00561"/>
    </source>
</evidence>
<dbReference type="Gene3D" id="3.40.50.1820">
    <property type="entry name" value="alpha/beta hydrolase"/>
    <property type="match status" value="1"/>
</dbReference>
<reference evidence="6" key="1">
    <citation type="submission" date="2014-08" db="EMBL/GenBank/DDBJ databases">
        <authorList>
            <person name="Sharma Rahul"/>
            <person name="Thines Marco"/>
        </authorList>
    </citation>
    <scope>NUCLEOTIDE SEQUENCE</scope>
</reference>
<dbReference type="PANTHER" id="PTHR43248:SF25">
    <property type="entry name" value="AB HYDROLASE-1 DOMAIN-CONTAINING PROTEIN-RELATED"/>
    <property type="match status" value="1"/>
</dbReference>
<dbReference type="Pfam" id="PF08386">
    <property type="entry name" value="Abhydrolase_4"/>
    <property type="match status" value="1"/>
</dbReference>
<dbReference type="SUPFAM" id="SSF53474">
    <property type="entry name" value="alpha/beta-Hydrolases"/>
    <property type="match status" value="1"/>
</dbReference>
<dbReference type="InterPro" id="IPR013595">
    <property type="entry name" value="Pept_S33_TAP-like_C"/>
</dbReference>
<comment type="similarity">
    <text evidence="1">Belongs to the peptidase S33 family.</text>
</comment>
<evidence type="ECO:0000313" key="6">
    <source>
        <dbReference type="EMBL" id="CDZ98888.1"/>
    </source>
</evidence>
<keyword evidence="3" id="KW-0732">Signal</keyword>
<evidence type="ECO:0000259" key="5">
    <source>
        <dbReference type="Pfam" id="PF08386"/>
    </source>
</evidence>
<dbReference type="EMBL" id="LN483345">
    <property type="protein sequence ID" value="CDZ98888.1"/>
    <property type="molecule type" value="Genomic_DNA"/>
</dbReference>
<dbReference type="InterPro" id="IPR029058">
    <property type="entry name" value="AB_hydrolase_fold"/>
</dbReference>
<dbReference type="Pfam" id="PF00561">
    <property type="entry name" value="Abhydrolase_1"/>
    <property type="match status" value="1"/>
</dbReference>
<keyword evidence="2" id="KW-0378">Hydrolase</keyword>
<keyword evidence="6" id="KW-0031">Aminopeptidase</keyword>
<feature type="domain" description="AB hydrolase-1" evidence="4">
    <location>
        <begin position="104"/>
        <end position="271"/>
    </location>
</feature>
<feature type="signal peptide" evidence="3">
    <location>
        <begin position="1"/>
        <end position="32"/>
    </location>
</feature>
<sequence>MFTQHPSARDSGSLRTFSLVLFLFSFCELGSAASVPHVQSLATSSFGDVQWHACPEAPNNPRFQCTTVKVPLDYTQGWEAGEAQIAVNKWVAQGPKHGDERKSLFVNPGGPGGAGTMFTYEVAAPLSEVIDDMYDIIGFDPRGINNTTPKMLCFPNQQTETLYQASLGPTVDPWVGREELRRMIGKADAENMMIEQMCEASSQEAGRHMSTTTVVRDLAFLAELFTGRDTPINYYGVSYGSVIGEFLIGMFPDRVGNVVIDGICDPITWRENAHHTWSRRDLLDTDKTYMAFLRSCIDAGQERCALASQNSTVESLKSDIDDILKQMVGYPLVVKGMGVLYSAQVRQWIFANLFQPSGWSGLAQGNGTLIFESTQSMIELDPKIPASTTFATEGVECTDAIPYPENMTTEAIVDMLTDEMLFQVNNISSRFAGLFVDKCLRWKMRDADRFTGLMNQTLSNDILIIGNTADPITSIKNAQLLNEIQPMSRLVHHDGFGHCSYVMASLCTLSAMRSYLIENILPPNNLLCKPDQVLFPNSTEQAGLTLLRRASADSGRPSEPGETGSEETRLLSALVEIGHALDRSFARRR</sequence>
<dbReference type="InterPro" id="IPR000073">
    <property type="entry name" value="AB_hydrolase_1"/>
</dbReference>
<dbReference type="PANTHER" id="PTHR43248">
    <property type="entry name" value="2-SUCCINYL-6-HYDROXY-2,4-CYCLOHEXADIENE-1-CARBOXYLATE SYNTHASE"/>
    <property type="match status" value="1"/>
</dbReference>
<evidence type="ECO:0000256" key="2">
    <source>
        <dbReference type="ARBA" id="ARBA00022801"/>
    </source>
</evidence>
<proteinExistence type="inferred from homology"/>
<dbReference type="GO" id="GO:0004177">
    <property type="term" value="F:aminopeptidase activity"/>
    <property type="evidence" value="ECO:0007669"/>
    <property type="project" value="UniProtKB-KW"/>
</dbReference>
<organism evidence="6">
    <name type="scientific">Phaffia rhodozyma</name>
    <name type="common">Yeast</name>
    <name type="synonym">Xanthophyllomyces dendrorhous</name>
    <dbReference type="NCBI Taxonomy" id="264483"/>
    <lineage>
        <taxon>Eukaryota</taxon>
        <taxon>Fungi</taxon>
        <taxon>Dikarya</taxon>
        <taxon>Basidiomycota</taxon>
        <taxon>Agaricomycotina</taxon>
        <taxon>Tremellomycetes</taxon>
        <taxon>Cystofilobasidiales</taxon>
        <taxon>Mrakiaceae</taxon>
        <taxon>Phaffia</taxon>
    </lineage>
</organism>
<evidence type="ECO:0000256" key="1">
    <source>
        <dbReference type="ARBA" id="ARBA00010088"/>
    </source>
</evidence>
<protein>
    <submittedName>
        <fullName evidence="6">Peptidase S33 tripeptidyl aminopeptidase-like, C-terminal</fullName>
    </submittedName>
</protein>
<dbReference type="AlphaFoldDB" id="A0A0F7SMT6"/>
<dbReference type="InterPro" id="IPR051601">
    <property type="entry name" value="Serine_prot/Carboxylest_S33"/>
</dbReference>
<feature type="chain" id="PRO_5002522384" evidence="3">
    <location>
        <begin position="33"/>
        <end position="589"/>
    </location>
</feature>
<name>A0A0F7SMT6_PHARH</name>